<dbReference type="SMART" id="SM00651">
    <property type="entry name" value="Sm"/>
    <property type="match status" value="1"/>
</dbReference>
<evidence type="ECO:0000313" key="12">
    <source>
        <dbReference type="Proteomes" id="UP000318582"/>
    </source>
</evidence>
<dbReference type="PANTHER" id="PTHR15588">
    <property type="entry name" value="LSM1"/>
    <property type="match status" value="1"/>
</dbReference>
<dbReference type="SUPFAM" id="SSF50182">
    <property type="entry name" value="Sm-like ribonucleoproteins"/>
    <property type="match status" value="1"/>
</dbReference>
<comment type="subunit">
    <text evidence="9">LSm subunits form a heteromer with a doughnut shape.</text>
</comment>
<protein>
    <recommendedName>
        <fullName evidence="9">LSM2-LSM8 complex subunit LSM8</fullName>
    </recommendedName>
</protein>
<dbReference type="STRING" id="109895.A0A507E977"/>
<proteinExistence type="inferred from homology"/>
<dbReference type="Gene3D" id="2.30.30.100">
    <property type="match status" value="1"/>
</dbReference>
<accession>A0A507E977</accession>
<dbReference type="EMBL" id="QEAQ01000015">
    <property type="protein sequence ID" value="TPX60364.1"/>
    <property type="molecule type" value="Genomic_DNA"/>
</dbReference>
<evidence type="ECO:0000256" key="5">
    <source>
        <dbReference type="ARBA" id="ARBA00022884"/>
    </source>
</evidence>
<dbReference type="Proteomes" id="UP000318582">
    <property type="component" value="Unassembled WGS sequence"/>
</dbReference>
<keyword evidence="4 9" id="KW-0747">Spliceosome</keyword>
<comment type="function">
    <text evidence="9">Plays role in pre-mRNA splicing as component of the U4/U6-U5 tri-snRNP complex that is involved in spliceosome assembly, and as component of the precatalytic spliceosome (spliceosome B complex). The heptameric LSM2-8 complex binds specifically to the 3'-terminal U-tract of U6 snRNA.</text>
</comment>
<keyword evidence="7 9" id="KW-0539">Nucleus</keyword>
<keyword evidence="6 9" id="KW-0508">mRNA splicing</keyword>
<feature type="domain" description="Sm" evidence="10">
    <location>
        <begin position="1"/>
        <end position="74"/>
    </location>
</feature>
<evidence type="ECO:0000256" key="1">
    <source>
        <dbReference type="ARBA" id="ARBA00004123"/>
    </source>
</evidence>
<comment type="subcellular location">
    <subcellularLocation>
        <location evidence="1 9">Nucleus</location>
    </subcellularLocation>
</comment>
<dbReference type="GO" id="GO:0046540">
    <property type="term" value="C:U4/U6 x U5 tri-snRNP complex"/>
    <property type="evidence" value="ECO:0007669"/>
    <property type="project" value="UniProtKB-UniRule"/>
</dbReference>
<dbReference type="PANTHER" id="PTHR15588:SF9">
    <property type="entry name" value="U6 SNRNA-ASSOCIATED SM-LIKE PROTEIN LSM8"/>
    <property type="match status" value="1"/>
</dbReference>
<dbReference type="GO" id="GO:0005688">
    <property type="term" value="C:U6 snRNP"/>
    <property type="evidence" value="ECO:0007669"/>
    <property type="project" value="UniProtKB-UniRule"/>
</dbReference>
<sequence>MTEMQEWIDGMVAVVTNDGRIIVGTLKGYDQTNNLILANSVERVFGEEGVEIIPLGLYIIRGDNVAALGNVDMELDRSIDWAGVHAQPLPSIRGAVY</sequence>
<comment type="similarity">
    <text evidence="2 9">Belongs to the snRNP Sm proteins family.</text>
</comment>
<dbReference type="PROSITE" id="PS52002">
    <property type="entry name" value="SM"/>
    <property type="match status" value="1"/>
</dbReference>
<dbReference type="FunFam" id="2.30.30.100:FF:000027">
    <property type="entry name" value="U6 snRNA-associated Sm-like protein LSm8"/>
    <property type="match status" value="1"/>
</dbReference>
<dbReference type="InterPro" id="IPR010920">
    <property type="entry name" value="LSM_dom_sf"/>
</dbReference>
<evidence type="ECO:0000256" key="7">
    <source>
        <dbReference type="ARBA" id="ARBA00023242"/>
    </source>
</evidence>
<dbReference type="Pfam" id="PF01423">
    <property type="entry name" value="LSM"/>
    <property type="match status" value="1"/>
</dbReference>
<dbReference type="GO" id="GO:0000398">
    <property type="term" value="P:mRNA splicing, via spliceosome"/>
    <property type="evidence" value="ECO:0007669"/>
    <property type="project" value="UniProtKB-UniRule"/>
</dbReference>
<name>A0A507E977_9FUNG</name>
<reference evidence="11 12" key="1">
    <citation type="journal article" date="2019" name="Sci. Rep.">
        <title>Comparative genomics of chytrid fungi reveal insights into the obligate biotrophic and pathogenic lifestyle of Synchytrium endobioticum.</title>
        <authorList>
            <person name="van de Vossenberg B.T.L.H."/>
            <person name="Warris S."/>
            <person name="Nguyen H.D.T."/>
            <person name="van Gent-Pelzer M.P.E."/>
            <person name="Joly D.L."/>
            <person name="van de Geest H.C."/>
            <person name="Bonants P.J.M."/>
            <person name="Smith D.S."/>
            <person name="Levesque C.A."/>
            <person name="van der Lee T.A.J."/>
        </authorList>
    </citation>
    <scope>NUCLEOTIDE SEQUENCE [LARGE SCALE GENOMIC DNA]</scope>
    <source>
        <strain evidence="11 12">CBS 809.83</strain>
    </source>
</reference>
<dbReference type="InterPro" id="IPR047575">
    <property type="entry name" value="Sm"/>
</dbReference>
<evidence type="ECO:0000256" key="6">
    <source>
        <dbReference type="ARBA" id="ARBA00023187"/>
    </source>
</evidence>
<gene>
    <name evidence="9" type="primary">LSM8</name>
    <name evidence="11" type="ORF">PhCBS80983_g01827</name>
</gene>
<evidence type="ECO:0000256" key="9">
    <source>
        <dbReference type="RuleBase" id="RU365048"/>
    </source>
</evidence>
<dbReference type="CDD" id="cd01727">
    <property type="entry name" value="LSm8"/>
    <property type="match status" value="1"/>
</dbReference>
<dbReference type="InterPro" id="IPR044642">
    <property type="entry name" value="PTHR15588"/>
</dbReference>
<dbReference type="InterPro" id="IPR034103">
    <property type="entry name" value="Lsm8"/>
</dbReference>
<organism evidence="11 12">
    <name type="scientific">Powellomyces hirtus</name>
    <dbReference type="NCBI Taxonomy" id="109895"/>
    <lineage>
        <taxon>Eukaryota</taxon>
        <taxon>Fungi</taxon>
        <taxon>Fungi incertae sedis</taxon>
        <taxon>Chytridiomycota</taxon>
        <taxon>Chytridiomycota incertae sedis</taxon>
        <taxon>Chytridiomycetes</taxon>
        <taxon>Spizellomycetales</taxon>
        <taxon>Powellomycetaceae</taxon>
        <taxon>Powellomyces</taxon>
    </lineage>
</organism>
<keyword evidence="5 9" id="KW-0694">RNA-binding</keyword>
<evidence type="ECO:0000313" key="11">
    <source>
        <dbReference type="EMBL" id="TPX60364.1"/>
    </source>
</evidence>
<keyword evidence="8 9" id="KW-0687">Ribonucleoprotein</keyword>
<dbReference type="InterPro" id="IPR001163">
    <property type="entry name" value="Sm_dom_euk/arc"/>
</dbReference>
<dbReference type="AlphaFoldDB" id="A0A507E977"/>
<dbReference type="GO" id="GO:0003729">
    <property type="term" value="F:mRNA binding"/>
    <property type="evidence" value="ECO:0007669"/>
    <property type="project" value="TreeGrafter"/>
</dbReference>
<comment type="caution">
    <text evidence="11">The sequence shown here is derived from an EMBL/GenBank/DDBJ whole genome shotgun (WGS) entry which is preliminary data.</text>
</comment>
<evidence type="ECO:0000256" key="2">
    <source>
        <dbReference type="ARBA" id="ARBA00006850"/>
    </source>
</evidence>
<evidence type="ECO:0000259" key="10">
    <source>
        <dbReference type="PROSITE" id="PS52002"/>
    </source>
</evidence>
<evidence type="ECO:0000256" key="3">
    <source>
        <dbReference type="ARBA" id="ARBA00022664"/>
    </source>
</evidence>
<evidence type="ECO:0000256" key="4">
    <source>
        <dbReference type="ARBA" id="ARBA00022728"/>
    </source>
</evidence>
<keyword evidence="3 9" id="KW-0507">mRNA processing</keyword>
<evidence type="ECO:0000256" key="8">
    <source>
        <dbReference type="ARBA" id="ARBA00023274"/>
    </source>
</evidence>
<dbReference type="GO" id="GO:0071011">
    <property type="term" value="C:precatalytic spliceosome"/>
    <property type="evidence" value="ECO:0007669"/>
    <property type="project" value="TreeGrafter"/>
</dbReference>
<keyword evidence="12" id="KW-1185">Reference proteome</keyword>